<evidence type="ECO:0000313" key="1">
    <source>
        <dbReference type="EMBL" id="KHN21267.1"/>
    </source>
</evidence>
<keyword evidence="1" id="KW-0808">Transferase</keyword>
<dbReference type="AlphaFoldDB" id="A0A0B2QNK7"/>
<dbReference type="EC" id="2.7.1.11" evidence="1"/>
<accession>A0A0B2QNK7</accession>
<name>A0A0B2QNK7_GLYSO</name>
<gene>
    <name evidence="1" type="ORF">glysoja_047245</name>
</gene>
<feature type="non-terminal residue" evidence="1">
    <location>
        <position position="1"/>
    </location>
</feature>
<proteinExistence type="predicted"/>
<sequence length="59" mass="6817">KHYVGCFVMQRITEGQNNVVIIDRMWARLLSSTNLPSFTIAKTVSKEKRQEEANDHVPE</sequence>
<dbReference type="EMBL" id="KN657990">
    <property type="protein sequence ID" value="KHN21267.1"/>
    <property type="molecule type" value="Genomic_DNA"/>
</dbReference>
<dbReference type="Proteomes" id="UP000053555">
    <property type="component" value="Unassembled WGS sequence"/>
</dbReference>
<keyword evidence="1" id="KW-0418">Kinase</keyword>
<dbReference type="GO" id="GO:0003872">
    <property type="term" value="F:6-phosphofructokinase activity"/>
    <property type="evidence" value="ECO:0007669"/>
    <property type="project" value="UniProtKB-EC"/>
</dbReference>
<reference evidence="1" key="1">
    <citation type="submission" date="2014-07" db="EMBL/GenBank/DDBJ databases">
        <title>Identification of a novel salt tolerance gene in wild soybean by whole-genome sequencing.</title>
        <authorList>
            <person name="Lam H.-M."/>
            <person name="Qi X."/>
            <person name="Li M.-W."/>
            <person name="Liu X."/>
            <person name="Xie M."/>
            <person name="Ni M."/>
            <person name="Xu X."/>
        </authorList>
    </citation>
    <scope>NUCLEOTIDE SEQUENCE [LARGE SCALE GENOMIC DNA]</scope>
    <source>
        <tissue evidence="1">Root</tissue>
    </source>
</reference>
<organism evidence="1">
    <name type="scientific">Glycine soja</name>
    <name type="common">Wild soybean</name>
    <dbReference type="NCBI Taxonomy" id="3848"/>
    <lineage>
        <taxon>Eukaryota</taxon>
        <taxon>Viridiplantae</taxon>
        <taxon>Streptophyta</taxon>
        <taxon>Embryophyta</taxon>
        <taxon>Tracheophyta</taxon>
        <taxon>Spermatophyta</taxon>
        <taxon>Magnoliopsida</taxon>
        <taxon>eudicotyledons</taxon>
        <taxon>Gunneridae</taxon>
        <taxon>Pentapetalae</taxon>
        <taxon>rosids</taxon>
        <taxon>fabids</taxon>
        <taxon>Fabales</taxon>
        <taxon>Fabaceae</taxon>
        <taxon>Papilionoideae</taxon>
        <taxon>50 kb inversion clade</taxon>
        <taxon>NPAAA clade</taxon>
        <taxon>indigoferoid/millettioid clade</taxon>
        <taxon>Phaseoleae</taxon>
        <taxon>Glycine</taxon>
        <taxon>Glycine subgen. Soja</taxon>
    </lineage>
</organism>
<protein>
    <submittedName>
        <fullName evidence="1">6-phosphofructokinase 7</fullName>
        <ecNumber evidence="1">2.7.1.11</ecNumber>
    </submittedName>
</protein>